<dbReference type="CDD" id="cd10548">
    <property type="entry name" value="cupin_CDO"/>
    <property type="match status" value="1"/>
</dbReference>
<name>A0A2S7I523_9FLAO</name>
<dbReference type="AlphaFoldDB" id="A0A2S7I523"/>
<evidence type="ECO:0000256" key="6">
    <source>
        <dbReference type="PIRSR" id="PIRSR610300-51"/>
    </source>
</evidence>
<dbReference type="Pfam" id="PF05995">
    <property type="entry name" value="CDO_I"/>
    <property type="match status" value="1"/>
</dbReference>
<evidence type="ECO:0000256" key="5">
    <source>
        <dbReference type="ARBA" id="ARBA00023004"/>
    </source>
</evidence>
<organism evidence="7 8">
    <name type="scientific">Cloacibacterium normanense</name>
    <dbReference type="NCBI Taxonomy" id="237258"/>
    <lineage>
        <taxon>Bacteria</taxon>
        <taxon>Pseudomonadati</taxon>
        <taxon>Bacteroidota</taxon>
        <taxon>Flavobacteriia</taxon>
        <taxon>Flavobacteriales</taxon>
        <taxon>Weeksellaceae</taxon>
    </lineage>
</organism>
<comment type="caution">
    <text evidence="7">The sequence shown here is derived from an EMBL/GenBank/DDBJ whole genome shotgun (WGS) entry which is preliminary data.</text>
</comment>
<proteinExistence type="inferred from homology"/>
<evidence type="ECO:0000256" key="4">
    <source>
        <dbReference type="ARBA" id="ARBA00023002"/>
    </source>
</evidence>
<keyword evidence="4" id="KW-0560">Oxidoreductase</keyword>
<evidence type="ECO:0000313" key="7">
    <source>
        <dbReference type="EMBL" id="PPZ91629.1"/>
    </source>
</evidence>
<dbReference type="Proteomes" id="UP000238565">
    <property type="component" value="Unassembled WGS sequence"/>
</dbReference>
<dbReference type="GO" id="GO:0016702">
    <property type="term" value="F:oxidoreductase activity, acting on single donors with incorporation of molecular oxygen, incorporation of two atoms of oxygen"/>
    <property type="evidence" value="ECO:0007669"/>
    <property type="project" value="InterPro"/>
</dbReference>
<reference evidence="7 8" key="1">
    <citation type="submission" date="2018-02" db="EMBL/GenBank/DDBJ databases">
        <title>Draft genome sequence of bacterial isolates from marine environment.</title>
        <authorList>
            <person name="Singh S.K."/>
            <person name="Hill R."/>
            <person name="Major S."/>
            <person name="Cai H."/>
            <person name="Li Y."/>
        </authorList>
    </citation>
    <scope>NUCLEOTIDE SEQUENCE [LARGE SCALE GENOMIC DNA]</scope>
    <source>
        <strain evidence="7 8">IMET F</strain>
    </source>
</reference>
<feature type="binding site" evidence="6">
    <location>
        <position position="136"/>
    </location>
    <ligand>
        <name>Fe cation</name>
        <dbReference type="ChEBI" id="CHEBI:24875"/>
        <note>catalytic</note>
    </ligand>
</feature>
<protein>
    <recommendedName>
        <fullName evidence="9">Cysteine dioxygenase</fullName>
    </recommendedName>
</protein>
<feature type="binding site" evidence="6">
    <location>
        <position position="88"/>
    </location>
    <ligand>
        <name>Fe cation</name>
        <dbReference type="ChEBI" id="CHEBI:24875"/>
        <note>catalytic</note>
    </ligand>
</feature>
<dbReference type="InterPro" id="IPR014710">
    <property type="entry name" value="RmlC-like_jellyroll"/>
</dbReference>
<evidence type="ECO:0000256" key="3">
    <source>
        <dbReference type="ARBA" id="ARBA00022964"/>
    </source>
</evidence>
<evidence type="ECO:0008006" key="9">
    <source>
        <dbReference type="Google" id="ProtNLM"/>
    </source>
</evidence>
<dbReference type="EMBL" id="PTPZ01000003">
    <property type="protein sequence ID" value="PPZ91629.1"/>
    <property type="molecule type" value="Genomic_DNA"/>
</dbReference>
<keyword evidence="5 6" id="KW-0408">Iron</keyword>
<accession>A0A2S7I523</accession>
<dbReference type="InterPro" id="IPR011051">
    <property type="entry name" value="RmlC_Cupin_sf"/>
</dbReference>
<dbReference type="PANTHER" id="PTHR12918">
    <property type="entry name" value="CYSTEINE DIOXYGENASE"/>
    <property type="match status" value="1"/>
</dbReference>
<gene>
    <name evidence="7" type="ORF">C3729_06040</name>
</gene>
<evidence type="ECO:0000256" key="1">
    <source>
        <dbReference type="ARBA" id="ARBA00006622"/>
    </source>
</evidence>
<evidence type="ECO:0000313" key="8">
    <source>
        <dbReference type="Proteomes" id="UP000238565"/>
    </source>
</evidence>
<dbReference type="Gene3D" id="2.60.120.10">
    <property type="entry name" value="Jelly Rolls"/>
    <property type="match status" value="1"/>
</dbReference>
<dbReference type="SUPFAM" id="SSF51182">
    <property type="entry name" value="RmlC-like cupins"/>
    <property type="match status" value="1"/>
</dbReference>
<keyword evidence="2 6" id="KW-0479">Metal-binding</keyword>
<dbReference type="GO" id="GO:0008198">
    <property type="term" value="F:ferrous iron binding"/>
    <property type="evidence" value="ECO:0007669"/>
    <property type="project" value="TreeGrafter"/>
</dbReference>
<keyword evidence="3" id="KW-0223">Dioxygenase</keyword>
<evidence type="ECO:0000256" key="2">
    <source>
        <dbReference type="ARBA" id="ARBA00022723"/>
    </source>
</evidence>
<feature type="binding site" evidence="6">
    <location>
        <position position="86"/>
    </location>
    <ligand>
        <name>Fe cation</name>
        <dbReference type="ChEBI" id="CHEBI:24875"/>
        <note>catalytic</note>
    </ligand>
</feature>
<comment type="similarity">
    <text evidence="1">Belongs to the cysteine dioxygenase family.</text>
</comment>
<sequence length="197" mass="22727">MLVKIMERTMTKPLAQTLEDLQNVSADFNTVVENLFEFRFEDYNQVFKINELDIPAKTYKRFPVFNNENAVAILMLWGAENKTAIHDHKNYEGKIKVLKGELTEVYYKETKDFIEYEGAGVAIEGISFAEEMGGIHSIVNNKPTLSVSLHIYKTNQLNLSGVRIFDLEHKKWAVLNDKAPSCTWNLPEEAFEKIYQL</sequence>
<dbReference type="InterPro" id="IPR010300">
    <property type="entry name" value="CDO_1"/>
</dbReference>
<dbReference type="PANTHER" id="PTHR12918:SF1">
    <property type="entry name" value="CYSTEINE DIOXYGENASE TYPE 1"/>
    <property type="match status" value="1"/>
</dbReference>